<dbReference type="PANTHER" id="PTHR45626:SF24">
    <property type="entry name" value="HELICASE-LIKE TRANSCRIPTION FACTOR CHR28-RELATED"/>
    <property type="match status" value="1"/>
</dbReference>
<keyword evidence="6 16" id="KW-0863">Zinc-finger</keyword>
<dbReference type="InterPro" id="IPR013083">
    <property type="entry name" value="Znf_RING/FYVE/PHD"/>
</dbReference>
<evidence type="ECO:0000256" key="9">
    <source>
        <dbReference type="ARBA" id="ARBA00022833"/>
    </source>
</evidence>
<evidence type="ECO:0000256" key="2">
    <source>
        <dbReference type="ARBA" id="ARBA00007447"/>
    </source>
</evidence>
<comment type="similarity">
    <text evidence="2">Belongs to the peptidase A1 family.</text>
</comment>
<feature type="domain" description="Helicase C-terminal" evidence="20">
    <location>
        <begin position="946"/>
        <end position="1108"/>
    </location>
</feature>
<evidence type="ECO:0000256" key="16">
    <source>
        <dbReference type="PROSITE-ProRule" id="PRU00175"/>
    </source>
</evidence>
<dbReference type="PROSITE" id="PS00518">
    <property type="entry name" value="ZF_RING_1"/>
    <property type="match status" value="1"/>
</dbReference>
<feature type="compositionally biased region" description="Polar residues" evidence="17">
    <location>
        <begin position="219"/>
        <end position="254"/>
    </location>
</feature>
<evidence type="ECO:0000256" key="5">
    <source>
        <dbReference type="ARBA" id="ARBA00022741"/>
    </source>
</evidence>
<keyword evidence="23" id="KW-1185">Reference proteome</keyword>
<keyword evidence="10" id="KW-0067">ATP-binding</keyword>
<dbReference type="Gene3D" id="3.30.40.10">
    <property type="entry name" value="Zinc/RING finger domain, C3HC4 (zinc finger)"/>
    <property type="match status" value="1"/>
</dbReference>
<dbReference type="InterPro" id="IPR033121">
    <property type="entry name" value="PEPTIDASE_A1"/>
</dbReference>
<sequence>MPEFPDPQEEYFYSSPKDDSSFWRRICNPILSILQSVVPVGASVKLKLRHPMDPINIISIDSDDETEVGSLEDMPPVVNGGSYNSGGEIEFRNSGIDTPFAVTSISSDSDDEMEMARSMGAASSSGQFPPANTRKLPSWGSSSLNAGGSGGSLPDPTKGSPTNRLRDVTTDNWIGPSEQAMGYRYHQLQAKFRKLPASMDDQTLAKKSYPNVLSREHITSANSRNNAQTVQARNASPSQPNNNWEASSKLPYQNTKKRTLPGSTQQSLDKIASKTSPVKSHFSIGETSGTQNDYMNGDLGRENNGAFSHENDGTRRQLPSSFMRGKSIPTQPGGTYENGNHTGAGDGHPLDTDERHILQAALQDISQPRAEVDLPDGLLAVPLLRHQKIALAWMLQKETTSLHCLGGILGDDQGLGKTISTIALIQMQMPLQTRFKSDNLRQNKIPETLNLDEEENDSVDLDKTNQIAKDGVSERTPSTSSSTSTHMGRPAAGTLIVCPASILRQWAREIDEKVPHGARLDVLFYHGGSRTKNPVELAKYDVVLTTYAIVTNEVPKQSLVDDDDGEQRNNRKYGLSSDFSTDKKRKNTSNAAKVRWFRVVLDEAQTIKNHRTQVARACSALRAKRRWCLSGTPIQNAIDDLYSYFRYLKYDPYSGYKSFCCTIKHPISRNASTGYKKLQAVLKTVMLRRTKGTLIDGKPIVDLPPKSICLKKVDFSQEERDFYSRLEADSRKQFKAYAAAGTVKQNYANILLLLLRLRQACDHPLLVKGYHSDSVRQTSLDAARKIPREALIHLLNLLEASLAICGVCSDPPEDAVVTMCGHVFCYQCVSEHITGDDNICPAPRCKHQLRPDSVFSRSALKSCISDHHGYDAGSSRGIEEEIAIQQSACTSSKVRATLEILNSLYKYKDLTSEPGSDGYREMDYFKERTYDGSSLGSFSNVSDRKQTDASMNMEPEPPVKVIIFSQWTSMLDLLETSLNYNLIQYRRLDGTMSLASRDRAVKDFTNDPEVVVMIMSLKAGNLGLNLVAASYVILLDLWWNPTTEDQAIDRAHRIGQTRPVTVFRMTIKDTVEDRILALQEEKRMMVSSAFGEDKAGNIATRLTMEDLRYLGYHCFVKANASARQQDSWSQKESEKEEISTSRAQAMAVVMVVVQILVSLTSVSVSAAVDFEHFHLHSTRAPPTKAVAENKHALTLFYRDTVTAPCRTRNHTTHRDHLNERLNRDARRVVTLTRRLSTTTRASNNYQVEDFASEVVSGLEEGSGEYFVRIGVGSPATNQYMVIDSGSDIVWVQCKECYAQSDPVFDPAESSSFAGVACGSTVWVPTEVGLLGRPVPIRGLLR</sequence>
<evidence type="ECO:0000256" key="8">
    <source>
        <dbReference type="ARBA" id="ARBA00022806"/>
    </source>
</evidence>
<dbReference type="SUPFAM" id="SSF50630">
    <property type="entry name" value="Acid proteases"/>
    <property type="match status" value="1"/>
</dbReference>
<dbReference type="Pfam" id="PF00271">
    <property type="entry name" value="Helicase_C"/>
    <property type="match status" value="1"/>
</dbReference>
<feature type="domain" description="RING-type" evidence="18">
    <location>
        <begin position="805"/>
        <end position="844"/>
    </location>
</feature>
<dbReference type="PROSITE" id="PS51767">
    <property type="entry name" value="PEPTIDASE_A1"/>
    <property type="match status" value="1"/>
</dbReference>
<evidence type="ECO:0000256" key="6">
    <source>
        <dbReference type="ARBA" id="ARBA00022771"/>
    </source>
</evidence>
<evidence type="ECO:0000256" key="15">
    <source>
        <dbReference type="ARBA" id="ARBA00023242"/>
    </source>
</evidence>
<gene>
    <name evidence="22" type="ORF">QJS10_CPB11g02350</name>
</gene>
<reference evidence="22" key="1">
    <citation type="journal article" date="2023" name="Nat. Commun.">
        <title>Diploid and tetraploid genomes of Acorus and the evolution of monocots.</title>
        <authorList>
            <person name="Ma L."/>
            <person name="Liu K.W."/>
            <person name="Li Z."/>
            <person name="Hsiao Y.Y."/>
            <person name="Qi Y."/>
            <person name="Fu T."/>
            <person name="Tang G.D."/>
            <person name="Zhang D."/>
            <person name="Sun W.H."/>
            <person name="Liu D.K."/>
            <person name="Li Y."/>
            <person name="Chen G.Z."/>
            <person name="Liu X.D."/>
            <person name="Liao X.Y."/>
            <person name="Jiang Y.T."/>
            <person name="Yu X."/>
            <person name="Hao Y."/>
            <person name="Huang J."/>
            <person name="Zhao X.W."/>
            <person name="Ke S."/>
            <person name="Chen Y.Y."/>
            <person name="Wu W.L."/>
            <person name="Hsu J.L."/>
            <person name="Lin Y.F."/>
            <person name="Huang M.D."/>
            <person name="Li C.Y."/>
            <person name="Huang L."/>
            <person name="Wang Z.W."/>
            <person name="Zhao X."/>
            <person name="Zhong W.Y."/>
            <person name="Peng D.H."/>
            <person name="Ahmad S."/>
            <person name="Lan S."/>
            <person name="Zhang J.S."/>
            <person name="Tsai W.C."/>
            <person name="Van de Peer Y."/>
            <person name="Liu Z.J."/>
        </authorList>
    </citation>
    <scope>NUCLEOTIDE SEQUENCE</scope>
    <source>
        <strain evidence="22">CP</strain>
    </source>
</reference>
<dbReference type="InterPro" id="IPR000330">
    <property type="entry name" value="SNF2_N"/>
</dbReference>
<dbReference type="GO" id="GO:0080188">
    <property type="term" value="P:gene silencing by siRNA-directed DNA methylation"/>
    <property type="evidence" value="ECO:0007669"/>
    <property type="project" value="UniProtKB-ARBA"/>
</dbReference>
<dbReference type="InterPro" id="IPR049730">
    <property type="entry name" value="SNF2/RAD54-like_C"/>
</dbReference>
<dbReference type="GO" id="GO:0008094">
    <property type="term" value="F:ATP-dependent activity, acting on DNA"/>
    <property type="evidence" value="ECO:0007669"/>
    <property type="project" value="TreeGrafter"/>
</dbReference>
<comment type="subcellular location">
    <subcellularLocation>
        <location evidence="1">Nucleus</location>
    </subcellularLocation>
</comment>
<evidence type="ECO:0000256" key="13">
    <source>
        <dbReference type="ARBA" id="ARBA00023125"/>
    </source>
</evidence>
<organism evidence="22 23">
    <name type="scientific">Acorus calamus</name>
    <name type="common">Sweet flag</name>
    <dbReference type="NCBI Taxonomy" id="4465"/>
    <lineage>
        <taxon>Eukaryota</taxon>
        <taxon>Viridiplantae</taxon>
        <taxon>Streptophyta</taxon>
        <taxon>Embryophyta</taxon>
        <taxon>Tracheophyta</taxon>
        <taxon>Spermatophyta</taxon>
        <taxon>Magnoliopsida</taxon>
        <taxon>Liliopsida</taxon>
        <taxon>Acoraceae</taxon>
        <taxon>Acorus</taxon>
    </lineage>
</organism>
<dbReference type="GO" id="GO:0008270">
    <property type="term" value="F:zinc ion binding"/>
    <property type="evidence" value="ECO:0007669"/>
    <property type="project" value="UniProtKB-KW"/>
</dbReference>
<keyword evidence="15" id="KW-0539">Nucleus</keyword>
<evidence type="ECO:0000256" key="1">
    <source>
        <dbReference type="ARBA" id="ARBA00004123"/>
    </source>
</evidence>
<dbReference type="SUPFAM" id="SSF52540">
    <property type="entry name" value="P-loop containing nucleoside triphosphate hydrolases"/>
    <property type="match status" value="2"/>
</dbReference>
<dbReference type="InterPro" id="IPR050628">
    <property type="entry name" value="SNF2_RAD54_helicase_TF"/>
</dbReference>
<evidence type="ECO:0000313" key="23">
    <source>
        <dbReference type="Proteomes" id="UP001180020"/>
    </source>
</evidence>
<feature type="compositionally biased region" description="Low complexity" evidence="17">
    <location>
        <begin position="116"/>
        <end position="126"/>
    </location>
</feature>
<evidence type="ECO:0000256" key="10">
    <source>
        <dbReference type="ARBA" id="ARBA00022840"/>
    </source>
</evidence>
<dbReference type="CDD" id="cd18008">
    <property type="entry name" value="DEXDc_SHPRH-like"/>
    <property type="match status" value="1"/>
</dbReference>
<dbReference type="PROSITE" id="PS51194">
    <property type="entry name" value="HELICASE_CTER"/>
    <property type="match status" value="1"/>
</dbReference>
<evidence type="ECO:0000256" key="3">
    <source>
        <dbReference type="ARBA" id="ARBA00008438"/>
    </source>
</evidence>
<keyword evidence="14" id="KW-0804">Transcription</keyword>
<dbReference type="Proteomes" id="UP001180020">
    <property type="component" value="Unassembled WGS sequence"/>
</dbReference>
<feature type="compositionally biased region" description="Polar residues" evidence="17">
    <location>
        <begin position="285"/>
        <end position="294"/>
    </location>
</feature>
<evidence type="ECO:0000259" key="19">
    <source>
        <dbReference type="PROSITE" id="PS51192"/>
    </source>
</evidence>
<dbReference type="GO" id="GO:0005524">
    <property type="term" value="F:ATP binding"/>
    <property type="evidence" value="ECO:0007669"/>
    <property type="project" value="UniProtKB-KW"/>
</dbReference>
<dbReference type="GO" id="GO:0005634">
    <property type="term" value="C:nucleus"/>
    <property type="evidence" value="ECO:0007669"/>
    <property type="project" value="UniProtKB-SubCell"/>
</dbReference>
<keyword evidence="9" id="KW-0862">Zinc</keyword>
<feature type="region of interest" description="Disordered" evidence="17">
    <location>
        <begin position="108"/>
        <end position="176"/>
    </location>
</feature>
<dbReference type="InterPro" id="IPR038718">
    <property type="entry name" value="SNF2-like_sf"/>
</dbReference>
<dbReference type="PANTHER" id="PTHR45626">
    <property type="entry name" value="TRANSCRIPTION TERMINATION FACTOR 2-RELATED"/>
    <property type="match status" value="1"/>
</dbReference>
<accession>A0AAV9DUR6</accession>
<keyword evidence="11" id="KW-0156">Chromatin regulator</keyword>
<dbReference type="SMART" id="SM00487">
    <property type="entry name" value="DEXDc"/>
    <property type="match status" value="1"/>
</dbReference>
<evidence type="ECO:0000256" key="11">
    <source>
        <dbReference type="ARBA" id="ARBA00022853"/>
    </source>
</evidence>
<keyword evidence="4" id="KW-0479">Metal-binding</keyword>
<evidence type="ECO:0000256" key="7">
    <source>
        <dbReference type="ARBA" id="ARBA00022801"/>
    </source>
</evidence>
<dbReference type="SUPFAM" id="SSF57850">
    <property type="entry name" value="RING/U-box"/>
    <property type="match status" value="1"/>
</dbReference>
<dbReference type="FunFam" id="3.40.50.10810:FF:000071">
    <property type="entry name" value="SNF2 domain-containing protein / helicase domain-containing protein / zinc finger protein-like protein"/>
    <property type="match status" value="1"/>
</dbReference>
<dbReference type="InterPro" id="IPR027417">
    <property type="entry name" value="P-loop_NTPase"/>
</dbReference>
<keyword evidence="7" id="KW-0378">Hydrolase</keyword>
<dbReference type="PROSITE" id="PS50089">
    <property type="entry name" value="ZF_RING_2"/>
    <property type="match status" value="1"/>
</dbReference>
<evidence type="ECO:0000256" key="12">
    <source>
        <dbReference type="ARBA" id="ARBA00023015"/>
    </source>
</evidence>
<dbReference type="GO" id="GO:0004386">
    <property type="term" value="F:helicase activity"/>
    <property type="evidence" value="ECO:0007669"/>
    <property type="project" value="UniProtKB-KW"/>
</dbReference>
<keyword evidence="8" id="KW-0347">Helicase</keyword>
<dbReference type="Gene3D" id="2.40.70.10">
    <property type="entry name" value="Acid Proteases"/>
    <property type="match status" value="1"/>
</dbReference>
<evidence type="ECO:0000259" key="20">
    <source>
        <dbReference type="PROSITE" id="PS51194"/>
    </source>
</evidence>
<dbReference type="Pfam" id="PF14543">
    <property type="entry name" value="TAXi_N"/>
    <property type="match status" value="1"/>
</dbReference>
<feature type="region of interest" description="Disordered" evidence="17">
    <location>
        <begin position="559"/>
        <end position="586"/>
    </location>
</feature>
<keyword evidence="13" id="KW-0238">DNA-binding</keyword>
<dbReference type="InterPro" id="IPR001841">
    <property type="entry name" value="Znf_RING"/>
</dbReference>
<keyword evidence="12" id="KW-0805">Transcription regulation</keyword>
<dbReference type="FunFam" id="3.40.50.10810:FF:000068">
    <property type="entry name" value="SNF2 domain-containing protein / helicase domain-containing protein / zinc finger protein-like protein"/>
    <property type="match status" value="1"/>
</dbReference>
<reference evidence="22" key="2">
    <citation type="submission" date="2023-06" db="EMBL/GenBank/DDBJ databases">
        <authorList>
            <person name="Ma L."/>
            <person name="Liu K.-W."/>
            <person name="Li Z."/>
            <person name="Hsiao Y.-Y."/>
            <person name="Qi Y."/>
            <person name="Fu T."/>
            <person name="Tang G."/>
            <person name="Zhang D."/>
            <person name="Sun W.-H."/>
            <person name="Liu D.-K."/>
            <person name="Li Y."/>
            <person name="Chen G.-Z."/>
            <person name="Liu X.-D."/>
            <person name="Liao X.-Y."/>
            <person name="Jiang Y.-T."/>
            <person name="Yu X."/>
            <person name="Hao Y."/>
            <person name="Huang J."/>
            <person name="Zhao X.-W."/>
            <person name="Ke S."/>
            <person name="Chen Y.-Y."/>
            <person name="Wu W.-L."/>
            <person name="Hsu J.-L."/>
            <person name="Lin Y.-F."/>
            <person name="Huang M.-D."/>
            <person name="Li C.-Y."/>
            <person name="Huang L."/>
            <person name="Wang Z.-W."/>
            <person name="Zhao X."/>
            <person name="Zhong W.-Y."/>
            <person name="Peng D.-H."/>
            <person name="Ahmad S."/>
            <person name="Lan S."/>
            <person name="Zhang J.-S."/>
            <person name="Tsai W.-C."/>
            <person name="Van De Peer Y."/>
            <person name="Liu Z.-J."/>
        </authorList>
    </citation>
    <scope>NUCLEOTIDE SEQUENCE</scope>
    <source>
        <strain evidence="22">CP</strain>
        <tissue evidence="22">Leaves</tissue>
    </source>
</reference>
<dbReference type="EMBL" id="JAUJYO010000011">
    <property type="protein sequence ID" value="KAK1304380.1"/>
    <property type="molecule type" value="Genomic_DNA"/>
</dbReference>
<dbReference type="CDD" id="cd18793">
    <property type="entry name" value="SF2_C_SNF"/>
    <property type="match status" value="1"/>
</dbReference>
<dbReference type="GO" id="GO:0006281">
    <property type="term" value="P:DNA repair"/>
    <property type="evidence" value="ECO:0007669"/>
    <property type="project" value="TreeGrafter"/>
</dbReference>
<dbReference type="Gene3D" id="3.40.50.300">
    <property type="entry name" value="P-loop containing nucleotide triphosphate hydrolases"/>
    <property type="match status" value="1"/>
</dbReference>
<comment type="similarity">
    <text evidence="3">Belongs to the SNF2/RAD54 helicase family. RAD16 subfamily.</text>
</comment>
<dbReference type="GO" id="GO:0016787">
    <property type="term" value="F:hydrolase activity"/>
    <property type="evidence" value="ECO:0007669"/>
    <property type="project" value="UniProtKB-KW"/>
</dbReference>
<dbReference type="GO" id="GO:0003677">
    <property type="term" value="F:DNA binding"/>
    <property type="evidence" value="ECO:0007669"/>
    <property type="project" value="UniProtKB-KW"/>
</dbReference>
<dbReference type="InterPro" id="IPR014001">
    <property type="entry name" value="Helicase_ATP-bd"/>
</dbReference>
<feature type="region of interest" description="Disordered" evidence="17">
    <location>
        <begin position="465"/>
        <end position="489"/>
    </location>
</feature>
<dbReference type="InterPro" id="IPR017907">
    <property type="entry name" value="Znf_RING_CS"/>
</dbReference>
<feature type="compositionally biased region" description="Polar residues" evidence="17">
    <location>
        <begin position="261"/>
        <end position="278"/>
    </location>
</feature>
<dbReference type="InterPro" id="IPR018957">
    <property type="entry name" value="Znf_C3HC4_RING-type"/>
</dbReference>
<feature type="domain" description="Helicase ATP-binding" evidence="19">
    <location>
        <begin position="495"/>
        <end position="651"/>
    </location>
</feature>
<evidence type="ECO:0000256" key="4">
    <source>
        <dbReference type="ARBA" id="ARBA00022723"/>
    </source>
</evidence>
<name>A0AAV9DUR6_ACOCL</name>
<feature type="compositionally biased region" description="Polar residues" evidence="17">
    <location>
        <begin position="328"/>
        <end position="341"/>
    </location>
</feature>
<dbReference type="InterPro" id="IPR001650">
    <property type="entry name" value="Helicase_C-like"/>
</dbReference>
<evidence type="ECO:0000313" key="22">
    <source>
        <dbReference type="EMBL" id="KAK1304380.1"/>
    </source>
</evidence>
<feature type="domain" description="Peptidase A1" evidence="21">
    <location>
        <begin position="1265"/>
        <end position="1341"/>
    </location>
</feature>
<dbReference type="InterPro" id="IPR032861">
    <property type="entry name" value="TAXi_N"/>
</dbReference>
<dbReference type="Gene3D" id="3.40.50.10810">
    <property type="entry name" value="Tandem AAA-ATPase domain"/>
    <property type="match status" value="2"/>
</dbReference>
<evidence type="ECO:0000256" key="17">
    <source>
        <dbReference type="SAM" id="MobiDB-lite"/>
    </source>
</evidence>
<proteinExistence type="inferred from homology"/>
<feature type="region of interest" description="Disordered" evidence="17">
    <location>
        <begin position="208"/>
        <end position="350"/>
    </location>
</feature>
<evidence type="ECO:0000259" key="21">
    <source>
        <dbReference type="PROSITE" id="PS51767"/>
    </source>
</evidence>
<dbReference type="Pfam" id="PF00176">
    <property type="entry name" value="SNF2-rel_dom"/>
    <property type="match status" value="1"/>
</dbReference>
<comment type="caution">
    <text evidence="22">The sequence shown here is derived from an EMBL/GenBank/DDBJ whole genome shotgun (WGS) entry which is preliminary data.</text>
</comment>
<keyword evidence="5" id="KW-0547">Nucleotide-binding</keyword>
<evidence type="ECO:0000256" key="14">
    <source>
        <dbReference type="ARBA" id="ARBA00023163"/>
    </source>
</evidence>
<dbReference type="PROSITE" id="PS51192">
    <property type="entry name" value="HELICASE_ATP_BIND_1"/>
    <property type="match status" value="1"/>
</dbReference>
<evidence type="ECO:0000259" key="18">
    <source>
        <dbReference type="PROSITE" id="PS50089"/>
    </source>
</evidence>
<protein>
    <submittedName>
        <fullName evidence="22">Uncharacterized protein</fullName>
    </submittedName>
</protein>
<dbReference type="InterPro" id="IPR021109">
    <property type="entry name" value="Peptidase_aspartic_dom_sf"/>
</dbReference>
<dbReference type="Pfam" id="PF00097">
    <property type="entry name" value="zf-C3HC4"/>
    <property type="match status" value="1"/>
</dbReference>
<dbReference type="SMART" id="SM00490">
    <property type="entry name" value="HELICc"/>
    <property type="match status" value="1"/>
</dbReference>